<accession>A0ABY5WAC6</accession>
<proteinExistence type="predicted"/>
<reference evidence="2" key="1">
    <citation type="submission" date="2021-04" db="EMBL/GenBank/DDBJ databases">
        <authorList>
            <person name="Hartkoorn R.C."/>
            <person name="Beaudoing E."/>
            <person name="Hot D."/>
        </authorList>
    </citation>
    <scope>NUCLEOTIDE SEQUENCE</scope>
    <source>
        <strain evidence="2">NRRL B-16292</strain>
    </source>
</reference>
<reference evidence="2" key="2">
    <citation type="submission" date="2022-09" db="EMBL/GenBank/DDBJ databases">
        <title>Biosynthetic gene clusters of Dactylosporangioum fulvum.</title>
        <authorList>
            <person name="Caradec T."/>
        </authorList>
    </citation>
    <scope>NUCLEOTIDE SEQUENCE</scope>
    <source>
        <strain evidence="2">NRRL B-16292</strain>
    </source>
</reference>
<keyword evidence="3" id="KW-1185">Reference proteome</keyword>
<feature type="region of interest" description="Disordered" evidence="1">
    <location>
        <begin position="1"/>
        <end position="52"/>
    </location>
</feature>
<evidence type="ECO:0000256" key="1">
    <source>
        <dbReference type="SAM" id="MobiDB-lite"/>
    </source>
</evidence>
<evidence type="ECO:0000313" key="3">
    <source>
        <dbReference type="Proteomes" id="UP001059617"/>
    </source>
</evidence>
<name>A0ABY5WAC6_9ACTN</name>
<dbReference type="EMBL" id="CP073720">
    <property type="protein sequence ID" value="UWP86056.1"/>
    <property type="molecule type" value="Genomic_DNA"/>
</dbReference>
<sequence length="339" mass="36252">MAEETPQGTPAAEDPGQGAETGAEQTPSGGSIPEQPGRKPRPDRARRRAVRAHAAQAGVAYSVAARQLKAARLRAGETLGNAGRTVYPAWVGHGERWTIVSREARGAEVKLADARRAGRLPGGRAEHLVERFPPGLDDTFYAGERRAELLALVYLVVADDSPGLVPAALDLAWTAELGEETAVDAVCADLDRAARRVLDSGVAERWRRIEAALVKAQHDREWRVRYEADLLVLAYRAFVTPGEDAAGEPFVVRAPWAGVRQVLDALLVIADDGHAPGTRVRTVDSPRAEGTVVGACWGPDGPPTGYEVRIDGEVATRTCKPEEIVILPGQESDAPALVL</sequence>
<dbReference type="RefSeq" id="WP_259864824.1">
    <property type="nucleotide sequence ID" value="NZ_CP073720.1"/>
</dbReference>
<protein>
    <submittedName>
        <fullName evidence="2">Uncharacterized protein</fullName>
    </submittedName>
</protein>
<gene>
    <name evidence="2" type="ORF">Dfulv_18160</name>
</gene>
<evidence type="ECO:0000313" key="2">
    <source>
        <dbReference type="EMBL" id="UWP86056.1"/>
    </source>
</evidence>
<dbReference type="Proteomes" id="UP001059617">
    <property type="component" value="Chromosome"/>
</dbReference>
<organism evidence="2 3">
    <name type="scientific">Dactylosporangium fulvum</name>
    <dbReference type="NCBI Taxonomy" id="53359"/>
    <lineage>
        <taxon>Bacteria</taxon>
        <taxon>Bacillati</taxon>
        <taxon>Actinomycetota</taxon>
        <taxon>Actinomycetes</taxon>
        <taxon>Micromonosporales</taxon>
        <taxon>Micromonosporaceae</taxon>
        <taxon>Dactylosporangium</taxon>
    </lineage>
</organism>